<protein>
    <submittedName>
        <fullName evidence="2">Uncharacterized protein</fullName>
    </submittedName>
</protein>
<sequence length="79" mass="8621">MALAILADYSTKPQKQTASKQNTTGSMPMAAQRMASTSSSVLTAHTSTSWNRIRKGDRPSKSNENTAMRERGRGEGSRF</sequence>
<dbReference type="EMBL" id="CARXXK010000002">
    <property type="protein sequence ID" value="CAI6355771.1"/>
    <property type="molecule type" value="Genomic_DNA"/>
</dbReference>
<evidence type="ECO:0000256" key="1">
    <source>
        <dbReference type="SAM" id="MobiDB-lite"/>
    </source>
</evidence>
<reference evidence="2 3" key="1">
    <citation type="submission" date="2023-01" db="EMBL/GenBank/DDBJ databases">
        <authorList>
            <person name="Whitehead M."/>
        </authorList>
    </citation>
    <scope>NUCLEOTIDE SEQUENCE [LARGE SCALE GENOMIC DNA]</scope>
</reference>
<proteinExistence type="predicted"/>
<organism evidence="2 3">
    <name type="scientific">Macrosiphum euphorbiae</name>
    <name type="common">potato aphid</name>
    <dbReference type="NCBI Taxonomy" id="13131"/>
    <lineage>
        <taxon>Eukaryota</taxon>
        <taxon>Metazoa</taxon>
        <taxon>Ecdysozoa</taxon>
        <taxon>Arthropoda</taxon>
        <taxon>Hexapoda</taxon>
        <taxon>Insecta</taxon>
        <taxon>Pterygota</taxon>
        <taxon>Neoptera</taxon>
        <taxon>Paraneoptera</taxon>
        <taxon>Hemiptera</taxon>
        <taxon>Sternorrhyncha</taxon>
        <taxon>Aphidomorpha</taxon>
        <taxon>Aphidoidea</taxon>
        <taxon>Aphididae</taxon>
        <taxon>Macrosiphini</taxon>
        <taxon>Macrosiphum</taxon>
    </lineage>
</organism>
<evidence type="ECO:0000313" key="2">
    <source>
        <dbReference type="EMBL" id="CAI6355771.1"/>
    </source>
</evidence>
<gene>
    <name evidence="2" type="ORF">MEUPH1_LOCUS11587</name>
</gene>
<dbReference type="AlphaFoldDB" id="A0AAV0WIX1"/>
<evidence type="ECO:0000313" key="3">
    <source>
        <dbReference type="Proteomes" id="UP001160148"/>
    </source>
</evidence>
<comment type="caution">
    <text evidence="2">The sequence shown here is derived from an EMBL/GenBank/DDBJ whole genome shotgun (WGS) entry which is preliminary data.</text>
</comment>
<feature type="region of interest" description="Disordered" evidence="1">
    <location>
        <begin position="1"/>
        <end position="79"/>
    </location>
</feature>
<feature type="compositionally biased region" description="Polar residues" evidence="1">
    <location>
        <begin position="34"/>
        <end position="51"/>
    </location>
</feature>
<name>A0AAV0WIX1_9HEMI</name>
<accession>A0AAV0WIX1</accession>
<feature type="compositionally biased region" description="Basic and acidic residues" evidence="1">
    <location>
        <begin position="54"/>
        <end position="79"/>
    </location>
</feature>
<keyword evidence="3" id="KW-1185">Reference proteome</keyword>
<dbReference type="Proteomes" id="UP001160148">
    <property type="component" value="Unassembled WGS sequence"/>
</dbReference>
<feature type="compositionally biased region" description="Polar residues" evidence="1">
    <location>
        <begin position="11"/>
        <end position="26"/>
    </location>
</feature>